<protein>
    <submittedName>
        <fullName evidence="7">NUDIX hydrolase</fullName>
    </submittedName>
</protein>
<dbReference type="PRINTS" id="PR00502">
    <property type="entry name" value="NUDIXFAMILY"/>
</dbReference>
<comment type="cofactor">
    <cofactor evidence="1">
        <name>Mg(2+)</name>
        <dbReference type="ChEBI" id="CHEBI:18420"/>
    </cofactor>
</comment>
<dbReference type="AlphaFoldDB" id="A0A0D0Q1K6"/>
<dbReference type="InterPro" id="IPR015797">
    <property type="entry name" value="NUDIX_hydrolase-like_dom_sf"/>
</dbReference>
<dbReference type="SUPFAM" id="SSF55811">
    <property type="entry name" value="Nudix"/>
    <property type="match status" value="1"/>
</dbReference>
<evidence type="ECO:0000256" key="2">
    <source>
        <dbReference type="ARBA" id="ARBA00005582"/>
    </source>
</evidence>
<dbReference type="CDD" id="cd18876">
    <property type="entry name" value="NUDIX_Hydrolase"/>
    <property type="match status" value="1"/>
</dbReference>
<dbReference type="PANTHER" id="PTHR43046:SF12">
    <property type="entry name" value="GDP-MANNOSE MANNOSYL HYDROLASE"/>
    <property type="match status" value="1"/>
</dbReference>
<dbReference type="PATRIC" id="fig|2064.6.peg.2569"/>
<name>A0A0D0Q1K6_KITGR</name>
<dbReference type="RefSeq" id="WP_043910678.1">
    <property type="nucleotide sequence ID" value="NZ_JXZB01000002.1"/>
</dbReference>
<proteinExistence type="inferred from homology"/>
<keyword evidence="3 5" id="KW-0378">Hydrolase</keyword>
<dbReference type="EMBL" id="JXZB01000002">
    <property type="protein sequence ID" value="KIQ64838.1"/>
    <property type="molecule type" value="Genomic_DNA"/>
</dbReference>
<dbReference type="Pfam" id="PF00293">
    <property type="entry name" value="NUDIX"/>
    <property type="match status" value="1"/>
</dbReference>
<organism evidence="7 8">
    <name type="scientific">Kitasatospora griseola</name>
    <name type="common">Streptomyces griseolosporeus</name>
    <dbReference type="NCBI Taxonomy" id="2064"/>
    <lineage>
        <taxon>Bacteria</taxon>
        <taxon>Bacillati</taxon>
        <taxon>Actinomycetota</taxon>
        <taxon>Actinomycetes</taxon>
        <taxon>Kitasatosporales</taxon>
        <taxon>Streptomycetaceae</taxon>
        <taxon>Kitasatospora</taxon>
    </lineage>
</organism>
<dbReference type="InterPro" id="IPR000086">
    <property type="entry name" value="NUDIX_hydrolase_dom"/>
</dbReference>
<keyword evidence="4" id="KW-0460">Magnesium</keyword>
<dbReference type="OrthoDB" id="4247482at2"/>
<reference evidence="7 8" key="1">
    <citation type="submission" date="2015-02" db="EMBL/GenBank/DDBJ databases">
        <title>Draft genome sequence of Kitasatospora griseola MF730-N6, a bafilomycin, terpentecin and satosporin producer.</title>
        <authorList>
            <person name="Arens J.C."/>
            <person name="Haltli B."/>
            <person name="Kerr R.G."/>
        </authorList>
    </citation>
    <scope>NUCLEOTIDE SEQUENCE [LARGE SCALE GENOMIC DNA]</scope>
    <source>
        <strain evidence="7 8">MF730-N6</strain>
    </source>
</reference>
<evidence type="ECO:0000313" key="7">
    <source>
        <dbReference type="EMBL" id="KIQ64838.1"/>
    </source>
</evidence>
<evidence type="ECO:0000256" key="5">
    <source>
        <dbReference type="RuleBase" id="RU003476"/>
    </source>
</evidence>
<evidence type="ECO:0000256" key="4">
    <source>
        <dbReference type="ARBA" id="ARBA00022842"/>
    </source>
</evidence>
<sequence>MTDSHPHEVVARPRTAAGVLFFDPEGRLLLVKPTYKDGWEIPGGYLHPGETPTEGAAREVTEELGIAPPIGRLLVTDWAPHPAEGDKLLFVFDGGILPTTERNAITIDRLELTAHAFHPPTRLTPLLIPRLARRIHAALTARAQNTTLYLEHGVPRPPAPPSGR</sequence>
<keyword evidence="8" id="KW-1185">Reference proteome</keyword>
<dbReference type="InterPro" id="IPR020476">
    <property type="entry name" value="Nudix_hydrolase"/>
</dbReference>
<dbReference type="STRING" id="2064.TR51_11965"/>
<evidence type="ECO:0000256" key="1">
    <source>
        <dbReference type="ARBA" id="ARBA00001946"/>
    </source>
</evidence>
<evidence type="ECO:0000313" key="8">
    <source>
        <dbReference type="Proteomes" id="UP000032066"/>
    </source>
</evidence>
<comment type="similarity">
    <text evidence="2 5">Belongs to the Nudix hydrolase family.</text>
</comment>
<evidence type="ECO:0000259" key="6">
    <source>
        <dbReference type="PROSITE" id="PS51462"/>
    </source>
</evidence>
<dbReference type="Proteomes" id="UP000032066">
    <property type="component" value="Unassembled WGS sequence"/>
</dbReference>
<evidence type="ECO:0000256" key="3">
    <source>
        <dbReference type="ARBA" id="ARBA00022801"/>
    </source>
</evidence>
<comment type="caution">
    <text evidence="7">The sequence shown here is derived from an EMBL/GenBank/DDBJ whole genome shotgun (WGS) entry which is preliminary data.</text>
</comment>
<dbReference type="GO" id="GO:0016787">
    <property type="term" value="F:hydrolase activity"/>
    <property type="evidence" value="ECO:0007669"/>
    <property type="project" value="UniProtKB-KW"/>
</dbReference>
<feature type="domain" description="Nudix hydrolase" evidence="6">
    <location>
        <begin position="12"/>
        <end position="140"/>
    </location>
</feature>
<dbReference type="PROSITE" id="PS51462">
    <property type="entry name" value="NUDIX"/>
    <property type="match status" value="1"/>
</dbReference>
<dbReference type="PANTHER" id="PTHR43046">
    <property type="entry name" value="GDP-MANNOSE MANNOSYL HYDROLASE"/>
    <property type="match status" value="1"/>
</dbReference>
<gene>
    <name evidence="7" type="ORF">TR51_11965</name>
</gene>
<dbReference type="InterPro" id="IPR020084">
    <property type="entry name" value="NUDIX_hydrolase_CS"/>
</dbReference>
<accession>A0A0D0Q1K6</accession>
<dbReference type="Gene3D" id="3.90.79.10">
    <property type="entry name" value="Nucleoside Triphosphate Pyrophosphohydrolase"/>
    <property type="match status" value="1"/>
</dbReference>
<dbReference type="PROSITE" id="PS00893">
    <property type="entry name" value="NUDIX_BOX"/>
    <property type="match status" value="1"/>
</dbReference>